<evidence type="ECO:0000313" key="4">
    <source>
        <dbReference type="EMBL" id="CAE0320961.1"/>
    </source>
</evidence>
<feature type="region of interest" description="Disordered" evidence="2">
    <location>
        <begin position="158"/>
        <end position="212"/>
    </location>
</feature>
<protein>
    <recommendedName>
        <fullName evidence="5">Transmembrane protein</fullName>
    </recommendedName>
</protein>
<organism evidence="4">
    <name type="scientific">Strombidium inclinatum</name>
    <dbReference type="NCBI Taxonomy" id="197538"/>
    <lineage>
        <taxon>Eukaryota</taxon>
        <taxon>Sar</taxon>
        <taxon>Alveolata</taxon>
        <taxon>Ciliophora</taxon>
        <taxon>Intramacronucleata</taxon>
        <taxon>Spirotrichea</taxon>
        <taxon>Oligotrichia</taxon>
        <taxon>Strombidiidae</taxon>
        <taxon>Strombidium</taxon>
    </lineage>
</organism>
<dbReference type="AlphaFoldDB" id="A0A7S3MU10"/>
<evidence type="ECO:0008006" key="5">
    <source>
        <dbReference type="Google" id="ProtNLM"/>
    </source>
</evidence>
<evidence type="ECO:0000256" key="1">
    <source>
        <dbReference type="SAM" id="Coils"/>
    </source>
</evidence>
<feature type="compositionally biased region" description="Polar residues" evidence="2">
    <location>
        <begin position="158"/>
        <end position="173"/>
    </location>
</feature>
<keyword evidence="3" id="KW-1133">Transmembrane helix</keyword>
<evidence type="ECO:0000256" key="2">
    <source>
        <dbReference type="SAM" id="MobiDB-lite"/>
    </source>
</evidence>
<proteinExistence type="predicted"/>
<evidence type="ECO:0000256" key="3">
    <source>
        <dbReference type="SAM" id="Phobius"/>
    </source>
</evidence>
<accession>A0A7S3MU10</accession>
<reference evidence="4" key="1">
    <citation type="submission" date="2021-01" db="EMBL/GenBank/DDBJ databases">
        <authorList>
            <person name="Corre E."/>
            <person name="Pelletier E."/>
            <person name="Niang G."/>
            <person name="Scheremetjew M."/>
            <person name="Finn R."/>
            <person name="Kale V."/>
            <person name="Holt S."/>
            <person name="Cochrane G."/>
            <person name="Meng A."/>
            <person name="Brown T."/>
            <person name="Cohen L."/>
        </authorList>
    </citation>
    <scope>NUCLEOTIDE SEQUENCE</scope>
    <source>
        <strain evidence="4">S3</strain>
    </source>
</reference>
<name>A0A7S3MU10_9SPIT</name>
<feature type="transmembrane region" description="Helical" evidence="3">
    <location>
        <begin position="25"/>
        <end position="45"/>
    </location>
</feature>
<keyword evidence="3" id="KW-0472">Membrane</keyword>
<gene>
    <name evidence="4" type="ORF">SINC0208_LOCUS1542</name>
</gene>
<feature type="coiled-coil region" evidence="1">
    <location>
        <begin position="46"/>
        <end position="74"/>
    </location>
</feature>
<keyword evidence="3" id="KW-0812">Transmembrane</keyword>
<sequence length="212" mass="24398">MIESPSGGPPSRGFLAKLLRAAVKLVKGFFVVIFGVAAGITLLFFKRRTNEQLRRAKELEKKKQLENQHKMEEEWSEIQRQRIEPKLSVTTSLHLSKKKDMADDKIMVIEDELDSDNLLGESDDDHRAHNSSDNGADAFHQLDNDMDLNEMNFNRIKNSFKPSPNSSMTTNVGTELGSIREQYEEEDGFSAFHQQQQRPHRKSEEDNWFFGK</sequence>
<dbReference type="EMBL" id="HBIH01003580">
    <property type="protein sequence ID" value="CAE0320961.1"/>
    <property type="molecule type" value="Transcribed_RNA"/>
</dbReference>
<feature type="region of interest" description="Disordered" evidence="2">
    <location>
        <begin position="117"/>
        <end position="138"/>
    </location>
</feature>
<keyword evidence="1" id="KW-0175">Coiled coil</keyword>